<name>A0A109JSH9_9BRAD</name>
<proteinExistence type="predicted"/>
<dbReference type="SUPFAM" id="SSF46785">
    <property type="entry name" value="Winged helix' DNA-binding domain"/>
    <property type="match status" value="1"/>
</dbReference>
<evidence type="ECO:0000313" key="2">
    <source>
        <dbReference type="EMBL" id="KWV54323.1"/>
    </source>
</evidence>
<gene>
    <name evidence="2" type="ORF">AS156_00930</name>
</gene>
<comment type="caution">
    <text evidence="2">The sequence shown here is derived from an EMBL/GenBank/DDBJ whole genome shotgun (WGS) entry which is preliminary data.</text>
</comment>
<organism evidence="2 3">
    <name type="scientific">Bradyrhizobium macuxiense</name>
    <dbReference type="NCBI Taxonomy" id="1755647"/>
    <lineage>
        <taxon>Bacteria</taxon>
        <taxon>Pseudomonadati</taxon>
        <taxon>Pseudomonadota</taxon>
        <taxon>Alphaproteobacteria</taxon>
        <taxon>Hyphomicrobiales</taxon>
        <taxon>Nitrobacteraceae</taxon>
        <taxon>Bradyrhizobium</taxon>
    </lineage>
</organism>
<reference evidence="2 3" key="1">
    <citation type="submission" date="2015-11" db="EMBL/GenBank/DDBJ databases">
        <title>Draft Genome Sequence of the Strain BR 10303 (Bradyrhizobium sp.) isolated from nodules of Centrolobium paraense.</title>
        <authorList>
            <person name="Zelli J.E."/>
            <person name="Simoes-Araujo J.L."/>
            <person name="Barauna A.C."/>
            <person name="Silva K."/>
        </authorList>
    </citation>
    <scope>NUCLEOTIDE SEQUENCE [LARGE SCALE GENOMIC DNA]</scope>
    <source>
        <strain evidence="2 3">BR 10303</strain>
    </source>
</reference>
<sequence length="214" mass="23436">MISLNAFLPALSELVGVSPGVLYERQRSLVKHGLIKSRPGRGPGSGVPLTYANVAMLLIAYMAADALADVPMRVERAANGKARAEHNENLLAAQGRPTKANFQETIEGILADPEMAASVESIEIDLAGSDALVSWLWLTGKQEYTRFSFTDQREFTAARRRELHGIAKKAFVTRTFLIDLSTKLKSLVEDGAISPRSVDRKRSRPSRSSKDQKA</sequence>
<accession>A0A109JSH9</accession>
<dbReference type="OrthoDB" id="8256240at2"/>
<dbReference type="RefSeq" id="WP_136626344.1">
    <property type="nucleotide sequence ID" value="NZ_LNCU01000072.1"/>
</dbReference>
<dbReference type="EMBL" id="LNCU01000072">
    <property type="protein sequence ID" value="KWV54323.1"/>
    <property type="molecule type" value="Genomic_DNA"/>
</dbReference>
<evidence type="ECO:0000256" key="1">
    <source>
        <dbReference type="SAM" id="MobiDB-lite"/>
    </source>
</evidence>
<dbReference type="Proteomes" id="UP000057737">
    <property type="component" value="Unassembled WGS sequence"/>
</dbReference>
<protein>
    <submittedName>
        <fullName evidence="2">Uncharacterized protein</fullName>
    </submittedName>
</protein>
<evidence type="ECO:0000313" key="3">
    <source>
        <dbReference type="Proteomes" id="UP000057737"/>
    </source>
</evidence>
<keyword evidence="3" id="KW-1185">Reference proteome</keyword>
<dbReference type="AlphaFoldDB" id="A0A109JSH9"/>
<feature type="region of interest" description="Disordered" evidence="1">
    <location>
        <begin position="194"/>
        <end position="214"/>
    </location>
</feature>
<dbReference type="InterPro" id="IPR036390">
    <property type="entry name" value="WH_DNA-bd_sf"/>
</dbReference>